<proteinExistence type="predicted"/>
<name>A0A971M3D0_9BACT</name>
<comment type="caution">
    <text evidence="1">The sequence shown here is derived from an EMBL/GenBank/DDBJ whole genome shotgun (WGS) entry which is preliminary data.</text>
</comment>
<gene>
    <name evidence="1" type="ORF">GXY80_04735</name>
</gene>
<sequence>MKNSSGIFNYRHNREGQVYHLYSHDIAGLLGCSIRTADNYIQSLPFSVNDTTAGTETELQAAVIGEKDAVDLPVSIENSNYYANIMRRTASGDSPKRLMADLDCFLNINPELVWENSYVRFPRSTLSPFADAMFRRDLRANKDVKMSELRTDAHRFVINHRGEEFLRIPVSYLLKVALADAISHKPSIPHVIQRTGYELTRNFTNDNTSPETHSFHVVRGNLRDGIGKAIAKDVSRRFLLSQLLVMYANKKFLLARYGQQATLYFSPRPPLRQKKLNACISDAFYRDLFMSPCLSGWNDGEAKHNYMHLCHEVLSRSHLNAVVKLRDAGILLSNLAILPRTSSPSLANNGIHLSLGSRKLSGLLQDRGSGFTAHHEKFLGDLVVKIVEHFLPLFVGTYSAAPCRFDFGEFHPETVLGFLPHELDYTHLRMLWRRWKKKTKMKLFNQPLTPSGVPWLDRMIARSFGLKGDIIPDFRLIDYLVCLMSTYSSPALNGGLGNSISLKKDLSDLGIFHTKMSLYLLYKLREYNAMGFSGFEGRHYSLFEGFDKDVGHAGGLQNLITALAFKYILEGEVTHSHIPDDPFIESERRQIIFGAAVGIPTFYVRRHTSNLFLKRIVSATSKVRNSRRYPGYMRIEISEYRKALLDILAKDAAALIEMFCIENTMKDLRERIYDFDGYSVSSRLIRGILNDKRKNSPLDMDSDEFNSTAESYYRGSLKRRHISEALSSLKEDLKIIDRNIPNTNNDLSKVLRFVVHDAGAAQALEVLNDDVIEERASLEGVIKLIYLILVVEYVDQAAAKREEVTDGPAPIHRAGNA</sequence>
<reference evidence="1" key="2">
    <citation type="submission" date="2020-01" db="EMBL/GenBank/DDBJ databases">
        <authorList>
            <person name="Campanaro S."/>
        </authorList>
    </citation>
    <scope>NUCLEOTIDE SEQUENCE</scope>
    <source>
        <strain evidence="1">AS06rmzACSIP_7</strain>
    </source>
</reference>
<accession>A0A971M3D0</accession>
<dbReference type="EMBL" id="JAAYEE010000081">
    <property type="protein sequence ID" value="NLW34776.1"/>
    <property type="molecule type" value="Genomic_DNA"/>
</dbReference>
<dbReference type="AlphaFoldDB" id="A0A971M3D0"/>
<organism evidence="1 2">
    <name type="scientific">Syntrophorhabdus aromaticivorans</name>
    <dbReference type="NCBI Taxonomy" id="328301"/>
    <lineage>
        <taxon>Bacteria</taxon>
        <taxon>Pseudomonadati</taxon>
        <taxon>Thermodesulfobacteriota</taxon>
        <taxon>Syntrophorhabdia</taxon>
        <taxon>Syntrophorhabdales</taxon>
        <taxon>Syntrophorhabdaceae</taxon>
        <taxon>Syntrophorhabdus</taxon>
    </lineage>
</organism>
<reference evidence="1" key="1">
    <citation type="journal article" date="2020" name="Biotechnol. Biofuels">
        <title>New insights from the biogas microbiome by comprehensive genome-resolved metagenomics of nearly 1600 species originating from multiple anaerobic digesters.</title>
        <authorList>
            <person name="Campanaro S."/>
            <person name="Treu L."/>
            <person name="Rodriguez-R L.M."/>
            <person name="Kovalovszki A."/>
            <person name="Ziels R.M."/>
            <person name="Maus I."/>
            <person name="Zhu X."/>
            <person name="Kougias P.G."/>
            <person name="Basile A."/>
            <person name="Luo G."/>
            <person name="Schluter A."/>
            <person name="Konstantinidis K.T."/>
            <person name="Angelidaki I."/>
        </authorList>
    </citation>
    <scope>NUCLEOTIDE SEQUENCE</scope>
    <source>
        <strain evidence="1">AS06rmzACSIP_7</strain>
    </source>
</reference>
<dbReference type="Proteomes" id="UP000777265">
    <property type="component" value="Unassembled WGS sequence"/>
</dbReference>
<protein>
    <submittedName>
        <fullName evidence="1">Uncharacterized protein</fullName>
    </submittedName>
</protein>
<evidence type="ECO:0000313" key="2">
    <source>
        <dbReference type="Proteomes" id="UP000777265"/>
    </source>
</evidence>
<evidence type="ECO:0000313" key="1">
    <source>
        <dbReference type="EMBL" id="NLW34776.1"/>
    </source>
</evidence>